<evidence type="ECO:0000256" key="4">
    <source>
        <dbReference type="ARBA" id="ARBA00023136"/>
    </source>
</evidence>
<keyword evidence="8" id="KW-1185">Reference proteome</keyword>
<gene>
    <name evidence="7" type="ORF">GV68_18755</name>
</gene>
<evidence type="ECO:0000256" key="2">
    <source>
        <dbReference type="ARBA" id="ARBA00022692"/>
    </source>
</evidence>
<organism evidence="7 8">
    <name type="scientific">Pseudorhizobium pelagicum</name>
    <dbReference type="NCBI Taxonomy" id="1509405"/>
    <lineage>
        <taxon>Bacteria</taxon>
        <taxon>Pseudomonadati</taxon>
        <taxon>Pseudomonadota</taxon>
        <taxon>Alphaproteobacteria</taxon>
        <taxon>Hyphomicrobiales</taxon>
        <taxon>Rhizobiaceae</taxon>
        <taxon>Rhizobium/Agrobacterium group</taxon>
        <taxon>Pseudorhizobium</taxon>
    </lineage>
</organism>
<dbReference type="GO" id="GO:0016020">
    <property type="term" value="C:membrane"/>
    <property type="evidence" value="ECO:0007669"/>
    <property type="project" value="UniProtKB-SubCell"/>
</dbReference>
<feature type="region of interest" description="Disordered" evidence="6">
    <location>
        <begin position="1"/>
        <end position="167"/>
    </location>
</feature>
<protein>
    <recommendedName>
        <fullName evidence="9">Mitochondrial inner membrane protein</fullName>
    </recommendedName>
</protein>
<evidence type="ECO:0000256" key="6">
    <source>
        <dbReference type="SAM" id="MobiDB-lite"/>
    </source>
</evidence>
<reference evidence="7 8" key="1">
    <citation type="submission" date="2014-06" db="EMBL/GenBank/DDBJ databases">
        <title>Rhizobium pelagicum/R2-400B4.</title>
        <authorList>
            <person name="Kimes N.E."/>
            <person name="Lopez-Perez M."/>
        </authorList>
    </citation>
    <scope>NUCLEOTIDE SEQUENCE [LARGE SCALE GENOMIC DNA]</scope>
    <source>
        <strain evidence="7 8">R2-400B4</strain>
    </source>
</reference>
<feature type="compositionally biased region" description="Polar residues" evidence="6">
    <location>
        <begin position="144"/>
        <end position="153"/>
    </location>
</feature>
<dbReference type="AlphaFoldDB" id="A0A922P2A3"/>
<evidence type="ECO:0000256" key="1">
    <source>
        <dbReference type="ARBA" id="ARBA00004370"/>
    </source>
</evidence>
<sequence>MVTDKSPRRTKSNKEPVTIDGTASKPDAVAEPVRSNDSDDSGTSPAATSSAQNAPSSSGTRPGSEPVTSDATVSKQETLAAPVRSNDTDDTAGSAMLSEPDSPPKSTPADDVKTGPKPGAVPGTAARMKDDSGTDKSTSKTETSRPSSDTASSAVPPFSRTQPAGKGTATSTLIAAGIFGGIVALALAGSMQYAGYLPTASADGDVTDDIAALRQQVETLRQAPAPAPEVDARLQAVEAAVAAASEGPGEELTARLSTLEQELAALRTSAEGVSSETTGRLDQLQQRLEAAEAELNEPGAEEAAAQAIAAAALKAAVDRGGSFEEELQTFASVTPDDPAVAQLQSYSEGGVPTRSQLAEQFSALSADMLEAAQQPDQDQGIAGRLMSSAMSVVKVRRTGDAEGDTAEAIVARMENALQGENLQAAASEWETLPQEAKAVSQDFKQALDARIAIDALLGDTLTRAVSETRSSN</sequence>
<accession>A0A922P2A3</accession>
<keyword evidence="2" id="KW-0812">Transmembrane</keyword>
<dbReference type="RefSeq" id="WP_037164797.1">
    <property type="nucleotide sequence ID" value="NZ_CAJXID010000005.1"/>
</dbReference>
<dbReference type="OrthoDB" id="8480612at2"/>
<keyword evidence="3" id="KW-1133">Transmembrane helix</keyword>
<evidence type="ECO:0000313" key="7">
    <source>
        <dbReference type="EMBL" id="KEQ10044.1"/>
    </source>
</evidence>
<proteinExistence type="predicted"/>
<evidence type="ECO:0000256" key="5">
    <source>
        <dbReference type="SAM" id="Coils"/>
    </source>
</evidence>
<evidence type="ECO:0000256" key="3">
    <source>
        <dbReference type="ARBA" id="ARBA00022989"/>
    </source>
</evidence>
<dbReference type="InterPro" id="IPR019133">
    <property type="entry name" value="MIC60"/>
</dbReference>
<comment type="caution">
    <text evidence="7">The sequence shown here is derived from an EMBL/GenBank/DDBJ whole genome shotgun (WGS) entry which is preliminary data.</text>
</comment>
<keyword evidence="5" id="KW-0175">Coiled coil</keyword>
<dbReference type="EMBL" id="JOKJ01000004">
    <property type="protein sequence ID" value="KEQ10044.1"/>
    <property type="molecule type" value="Genomic_DNA"/>
</dbReference>
<name>A0A922P2A3_9HYPH</name>
<keyword evidence="4" id="KW-0472">Membrane</keyword>
<comment type="subcellular location">
    <subcellularLocation>
        <location evidence="1">Membrane</location>
    </subcellularLocation>
</comment>
<dbReference type="Pfam" id="PF09731">
    <property type="entry name" value="Mitofilin"/>
    <property type="match status" value="1"/>
</dbReference>
<feature type="compositionally biased region" description="Basic and acidic residues" evidence="6">
    <location>
        <begin position="127"/>
        <end position="143"/>
    </location>
</feature>
<feature type="compositionally biased region" description="Polar residues" evidence="6">
    <location>
        <begin position="41"/>
        <end position="77"/>
    </location>
</feature>
<evidence type="ECO:0000313" key="8">
    <source>
        <dbReference type="Proteomes" id="UP000052167"/>
    </source>
</evidence>
<evidence type="ECO:0008006" key="9">
    <source>
        <dbReference type="Google" id="ProtNLM"/>
    </source>
</evidence>
<dbReference type="Proteomes" id="UP000052167">
    <property type="component" value="Unassembled WGS sequence"/>
</dbReference>
<feature type="coiled-coil region" evidence="5">
    <location>
        <begin position="249"/>
        <end position="301"/>
    </location>
</feature>